<dbReference type="PATRIC" id="fig|400772.4.peg.2840"/>
<dbReference type="EMBL" id="JYIY01000080">
    <property type="protein sequence ID" value="KJL34933.1"/>
    <property type="molecule type" value="Genomic_DNA"/>
</dbReference>
<comment type="caution">
    <text evidence="4">The sequence shown here is derived from an EMBL/GenBank/DDBJ whole genome shotgun (WGS) entry which is preliminary data.</text>
</comment>
<organism evidence="4 5">
    <name type="scientific">Microbacterium ginsengisoli</name>
    <dbReference type="NCBI Taxonomy" id="400772"/>
    <lineage>
        <taxon>Bacteria</taxon>
        <taxon>Bacillati</taxon>
        <taxon>Actinomycetota</taxon>
        <taxon>Actinomycetes</taxon>
        <taxon>Micrococcales</taxon>
        <taxon>Microbacteriaceae</taxon>
        <taxon>Microbacterium</taxon>
    </lineage>
</organism>
<feature type="transmembrane region" description="Helical" evidence="1">
    <location>
        <begin position="48"/>
        <end position="69"/>
    </location>
</feature>
<evidence type="ECO:0000313" key="6">
    <source>
        <dbReference type="Proteomes" id="UP000257479"/>
    </source>
</evidence>
<keyword evidence="1" id="KW-0812">Transmembrane</keyword>
<evidence type="ECO:0000313" key="5">
    <source>
        <dbReference type="Proteomes" id="UP000033451"/>
    </source>
</evidence>
<dbReference type="AlphaFoldDB" id="A0A0F0LP33"/>
<evidence type="ECO:0000313" key="4">
    <source>
        <dbReference type="EMBL" id="KJL34982.1"/>
    </source>
</evidence>
<reference evidence="2 6" key="2">
    <citation type="journal article" date="2018" name="Nat. Biotechnol.">
        <title>A standardized bacterial taxonomy based on genome phylogeny substantially revises the tree of life.</title>
        <authorList>
            <person name="Parks D.H."/>
            <person name="Chuvochina M."/>
            <person name="Waite D.W."/>
            <person name="Rinke C."/>
            <person name="Skarshewski A."/>
            <person name="Chaumeil P.A."/>
            <person name="Hugenholtz P."/>
        </authorList>
    </citation>
    <scope>NUCLEOTIDE SEQUENCE [LARGE SCALE GENOMIC DNA]</scope>
    <source>
        <strain evidence="2">UBA9152</strain>
    </source>
</reference>
<proteinExistence type="predicted"/>
<evidence type="ECO:0000313" key="3">
    <source>
        <dbReference type="EMBL" id="KJL34933.1"/>
    </source>
</evidence>
<evidence type="ECO:0000313" key="2">
    <source>
        <dbReference type="EMBL" id="HAN23822.1"/>
    </source>
</evidence>
<reference evidence="4 5" key="1">
    <citation type="submission" date="2015-02" db="EMBL/GenBank/DDBJ databases">
        <title>Draft genome sequences of ten Microbacterium spp. with emphasis on heavy metal contaminated environments.</title>
        <authorList>
            <person name="Corretto E."/>
        </authorList>
    </citation>
    <scope>NUCLEOTIDE SEQUENCE [LARGE SCALE GENOMIC DNA]</scope>
    <source>
        <strain evidence="4 5">DSM 18659</strain>
    </source>
</reference>
<dbReference type="Proteomes" id="UP000257479">
    <property type="component" value="Unassembled WGS sequence"/>
</dbReference>
<dbReference type="STRING" id="400772.RR49_02825"/>
<dbReference type="EMBL" id="DMNG01000074">
    <property type="protein sequence ID" value="HAN23822.1"/>
    <property type="molecule type" value="Genomic_DNA"/>
</dbReference>
<dbReference type="GO" id="GO:0016740">
    <property type="term" value="F:transferase activity"/>
    <property type="evidence" value="ECO:0007669"/>
    <property type="project" value="UniProtKB-KW"/>
</dbReference>
<dbReference type="RefSeq" id="WP_045248694.1">
    <property type="nucleotide sequence ID" value="NZ_DAIQHQ010000014.1"/>
</dbReference>
<name>A0A0F0LP33_9MICO</name>
<dbReference type="EMBL" id="JYIY01000080">
    <property type="protein sequence ID" value="KJL34982.1"/>
    <property type="molecule type" value="Genomic_DNA"/>
</dbReference>
<evidence type="ECO:0000256" key="1">
    <source>
        <dbReference type="SAM" id="Phobius"/>
    </source>
</evidence>
<keyword evidence="2" id="KW-0808">Transferase</keyword>
<accession>A0A0F0LP33</accession>
<dbReference type="OrthoDB" id="5074012at2"/>
<protein>
    <submittedName>
        <fullName evidence="2">UDP-N-acetylmuramyl pentapeptide phosphotransferase</fullName>
    </submittedName>
</protein>
<keyword evidence="1" id="KW-0472">Membrane</keyword>
<sequence>MSAPTGSTPDSATPQTGAMKVVAAAVDPARRPDVLLRKRRPEGEQMSAWWPIGAFVVISAIVIALMNFVPGGA</sequence>
<gene>
    <name evidence="2" type="ORF">DCP95_04530</name>
    <name evidence="3" type="ORF">RR49_02825</name>
    <name evidence="4" type="ORF">RR49_02876</name>
</gene>
<keyword evidence="1" id="KW-1133">Transmembrane helix</keyword>
<dbReference type="Proteomes" id="UP000033451">
    <property type="component" value="Unassembled WGS sequence"/>
</dbReference>
<keyword evidence="5" id="KW-1185">Reference proteome</keyword>